<evidence type="ECO:0000259" key="3">
    <source>
        <dbReference type="Pfam" id="PF08506"/>
    </source>
</evidence>
<evidence type="ECO:0000313" key="5">
    <source>
        <dbReference type="Proteomes" id="UP001383192"/>
    </source>
</evidence>
<evidence type="ECO:0000256" key="1">
    <source>
        <dbReference type="SAM" id="MobiDB-lite"/>
    </source>
</evidence>
<dbReference type="InterPro" id="IPR005043">
    <property type="entry name" value="XPO2_C"/>
</dbReference>
<evidence type="ECO:0000313" key="4">
    <source>
        <dbReference type="EMBL" id="KAK7017082.1"/>
    </source>
</evidence>
<dbReference type="PANTHER" id="PTHR10997:SF8">
    <property type="entry name" value="EXPORTIN-2"/>
    <property type="match status" value="1"/>
</dbReference>
<feature type="region of interest" description="Disordered" evidence="1">
    <location>
        <begin position="1"/>
        <end position="31"/>
    </location>
</feature>
<protein>
    <submittedName>
        <fullName evidence="4">Importin-alpha export receptor</fullName>
    </submittedName>
</protein>
<dbReference type="GO" id="GO:0005635">
    <property type="term" value="C:nuclear envelope"/>
    <property type="evidence" value="ECO:0007669"/>
    <property type="project" value="TreeGrafter"/>
</dbReference>
<dbReference type="Gene3D" id="1.25.10.10">
    <property type="entry name" value="Leucine-rich Repeat Variant"/>
    <property type="match status" value="1"/>
</dbReference>
<feature type="domain" description="Exportin-2 central" evidence="3">
    <location>
        <begin position="147"/>
        <end position="328"/>
    </location>
</feature>
<dbReference type="GO" id="GO:0005829">
    <property type="term" value="C:cytosol"/>
    <property type="evidence" value="ECO:0007669"/>
    <property type="project" value="TreeGrafter"/>
</dbReference>
<evidence type="ECO:0000259" key="2">
    <source>
        <dbReference type="Pfam" id="PF03378"/>
    </source>
</evidence>
<proteinExistence type="predicted"/>
<dbReference type="Pfam" id="PF08506">
    <property type="entry name" value="Cse1"/>
    <property type="match status" value="1"/>
</dbReference>
<dbReference type="InterPro" id="IPR013713">
    <property type="entry name" value="XPO2_central"/>
</dbReference>
<sequence length="420" mass="45757">MDPDACSWDPWHPDELRNSDPGGPTPSLPSQLKRGTLEVVELFVKLYTEKLLESNAVPAFLQGVRSRSNRLTNKTGQSSSTIAACTSNAPTFGPSDKGIRAQVAESVALIAELDFPSSLPAVTTLSYSLRQKLFLPWLKASSFRMQFGDDPLEFIRLELSIGGAGAEGVGVSNEGVTRRQAAADVVKALVGTGGGEGEKVTTSIVGNWIERGLTEYVQAGKSTDGEGWKAKDSAIYLPTALASRGATAQHGVTATNALVDVVKSFSDHVYEDLQAQGNVHPILQVDAIRFLYTFRKQLTKQQLLYVLPLLARHLQSDNYVYTYMAITIERVLAISIRQPGQSQMLFIQTDIHETANDLINALLSKTEAAGTPEKVAENDHLMKCTMRVIVTARQSLSPNYQALLKRFVDILGVISRNPII</sequence>
<feature type="domain" description="Exportin-2 C-terminal" evidence="2">
    <location>
        <begin position="340"/>
        <end position="418"/>
    </location>
</feature>
<dbReference type="Proteomes" id="UP001383192">
    <property type="component" value="Unassembled WGS sequence"/>
</dbReference>
<dbReference type="SUPFAM" id="SSF48371">
    <property type="entry name" value="ARM repeat"/>
    <property type="match status" value="1"/>
</dbReference>
<dbReference type="Pfam" id="PF03378">
    <property type="entry name" value="CAS_CSE1"/>
    <property type="match status" value="1"/>
</dbReference>
<dbReference type="InterPro" id="IPR016024">
    <property type="entry name" value="ARM-type_fold"/>
</dbReference>
<organism evidence="4 5">
    <name type="scientific">Paramarasmius palmivorus</name>
    <dbReference type="NCBI Taxonomy" id="297713"/>
    <lineage>
        <taxon>Eukaryota</taxon>
        <taxon>Fungi</taxon>
        <taxon>Dikarya</taxon>
        <taxon>Basidiomycota</taxon>
        <taxon>Agaricomycotina</taxon>
        <taxon>Agaricomycetes</taxon>
        <taxon>Agaricomycetidae</taxon>
        <taxon>Agaricales</taxon>
        <taxon>Marasmiineae</taxon>
        <taxon>Marasmiaceae</taxon>
        <taxon>Paramarasmius</taxon>
    </lineage>
</organism>
<gene>
    <name evidence="4" type="primary">CSE1_20</name>
    <name evidence="4" type="ORF">VNI00_018696</name>
</gene>
<dbReference type="EMBL" id="JAYKXP010000260">
    <property type="protein sequence ID" value="KAK7017082.1"/>
    <property type="molecule type" value="Genomic_DNA"/>
</dbReference>
<dbReference type="GO" id="GO:0005049">
    <property type="term" value="F:nuclear export signal receptor activity"/>
    <property type="evidence" value="ECO:0007669"/>
    <property type="project" value="TreeGrafter"/>
</dbReference>
<dbReference type="GO" id="GO:0006606">
    <property type="term" value="P:protein import into nucleus"/>
    <property type="evidence" value="ECO:0007669"/>
    <property type="project" value="TreeGrafter"/>
</dbReference>
<accession>A0AAW0AXV0</accession>
<dbReference type="AlphaFoldDB" id="A0AAW0AXV0"/>
<name>A0AAW0AXV0_9AGAR</name>
<dbReference type="GO" id="GO:0006611">
    <property type="term" value="P:protein export from nucleus"/>
    <property type="evidence" value="ECO:0007669"/>
    <property type="project" value="TreeGrafter"/>
</dbReference>
<dbReference type="PANTHER" id="PTHR10997">
    <property type="entry name" value="IMPORTIN-7, 8, 11"/>
    <property type="match status" value="1"/>
</dbReference>
<dbReference type="GO" id="GO:0031267">
    <property type="term" value="F:small GTPase binding"/>
    <property type="evidence" value="ECO:0007669"/>
    <property type="project" value="InterPro"/>
</dbReference>
<comment type="caution">
    <text evidence="4">The sequence shown here is derived from an EMBL/GenBank/DDBJ whole genome shotgun (WGS) entry which is preliminary data.</text>
</comment>
<reference evidence="4 5" key="1">
    <citation type="submission" date="2024-01" db="EMBL/GenBank/DDBJ databases">
        <title>A draft genome for a cacao thread blight-causing isolate of Paramarasmius palmivorus.</title>
        <authorList>
            <person name="Baruah I.K."/>
            <person name="Bukari Y."/>
            <person name="Amoako-Attah I."/>
            <person name="Meinhardt L.W."/>
            <person name="Bailey B.A."/>
            <person name="Cohen S.P."/>
        </authorList>
    </citation>
    <scope>NUCLEOTIDE SEQUENCE [LARGE SCALE GENOMIC DNA]</scope>
    <source>
        <strain evidence="4 5">GH-12</strain>
    </source>
</reference>
<keyword evidence="4" id="KW-0675">Receptor</keyword>
<dbReference type="InterPro" id="IPR011989">
    <property type="entry name" value="ARM-like"/>
</dbReference>
<keyword evidence="5" id="KW-1185">Reference proteome</keyword>